<name>A0A9W6MA12_9MICO</name>
<evidence type="ECO:0000313" key="2">
    <source>
        <dbReference type="EMBL" id="GLK02769.1"/>
    </source>
</evidence>
<dbReference type="PANTHER" id="PTHR38011:SF11">
    <property type="entry name" value="2,5-DIAMINO-6-RIBOSYLAMINO-4(3H)-PYRIMIDINONE 5'-PHOSPHATE REDUCTASE"/>
    <property type="match status" value="1"/>
</dbReference>
<dbReference type="GO" id="GO:0016301">
    <property type="term" value="F:kinase activity"/>
    <property type="evidence" value="ECO:0007669"/>
    <property type="project" value="UniProtKB-KW"/>
</dbReference>
<dbReference type="GO" id="GO:0008703">
    <property type="term" value="F:5-amino-6-(5-phosphoribosylamino)uracil reductase activity"/>
    <property type="evidence" value="ECO:0007669"/>
    <property type="project" value="InterPro"/>
</dbReference>
<protein>
    <submittedName>
        <fullName evidence="2">Diacylglycerol kinase</fullName>
    </submittedName>
</protein>
<dbReference type="InterPro" id="IPR002734">
    <property type="entry name" value="RibDG_C"/>
</dbReference>
<reference evidence="2" key="1">
    <citation type="journal article" date="2014" name="Int. J. Syst. Evol. Microbiol.">
        <title>Complete genome sequence of Corynebacterium casei LMG S-19264T (=DSM 44701T), isolated from a smear-ripened cheese.</title>
        <authorList>
            <consortium name="US DOE Joint Genome Institute (JGI-PGF)"/>
            <person name="Walter F."/>
            <person name="Albersmeier A."/>
            <person name="Kalinowski J."/>
            <person name="Ruckert C."/>
        </authorList>
    </citation>
    <scope>NUCLEOTIDE SEQUENCE</scope>
    <source>
        <strain evidence="2">VKM Ac-1958</strain>
    </source>
</reference>
<dbReference type="AlphaFoldDB" id="A0A9W6MA12"/>
<dbReference type="InterPro" id="IPR024072">
    <property type="entry name" value="DHFR-like_dom_sf"/>
</dbReference>
<evidence type="ECO:0000313" key="3">
    <source>
        <dbReference type="Proteomes" id="UP001142325"/>
    </source>
</evidence>
<evidence type="ECO:0000259" key="1">
    <source>
        <dbReference type="Pfam" id="PF01872"/>
    </source>
</evidence>
<accession>A0A9W6MA12</accession>
<dbReference type="PANTHER" id="PTHR38011">
    <property type="entry name" value="DIHYDROFOLATE REDUCTASE FAMILY PROTEIN (AFU_ORTHOLOGUE AFUA_8G06820)"/>
    <property type="match status" value="1"/>
</dbReference>
<dbReference type="GO" id="GO:0009231">
    <property type="term" value="P:riboflavin biosynthetic process"/>
    <property type="evidence" value="ECO:0007669"/>
    <property type="project" value="InterPro"/>
</dbReference>
<dbReference type="InterPro" id="IPR050765">
    <property type="entry name" value="Riboflavin_Biosynth_HTPR"/>
</dbReference>
<comment type="caution">
    <text evidence="2">The sequence shown here is derived from an EMBL/GenBank/DDBJ whole genome shotgun (WGS) entry which is preliminary data.</text>
</comment>
<keyword evidence="2" id="KW-0418">Kinase</keyword>
<reference evidence="2" key="2">
    <citation type="submission" date="2023-01" db="EMBL/GenBank/DDBJ databases">
        <authorList>
            <person name="Sun Q."/>
            <person name="Evtushenko L."/>
        </authorList>
    </citation>
    <scope>NUCLEOTIDE SEQUENCE</scope>
    <source>
        <strain evidence="2">VKM Ac-1958</strain>
    </source>
</reference>
<keyword evidence="2" id="KW-0808">Transferase</keyword>
<proteinExistence type="predicted"/>
<keyword evidence="3" id="KW-1185">Reference proteome</keyword>
<sequence>MRELIYFVAVTLDGYIAGPQGEYDAFLMEGDHMAPLMARFADTLPTDFAEAQGVSQTRELIDTVLMGWNTYAVGGVPSPYRHLRQIVFSRSRTAHADSLEVTASDPREVARGLKEEEGAGIWLCGGGALAATLAPEVDRLILKRHPVLFGRGIPLFEAHSYLPERFALVENTVFDSGVMFSEFVRVREG</sequence>
<organism evidence="2 3">
    <name type="scientific">Microbacterium keratanolyticum</name>
    <dbReference type="NCBI Taxonomy" id="67574"/>
    <lineage>
        <taxon>Bacteria</taxon>
        <taxon>Bacillati</taxon>
        <taxon>Actinomycetota</taxon>
        <taxon>Actinomycetes</taxon>
        <taxon>Micrococcales</taxon>
        <taxon>Microbacteriaceae</taxon>
        <taxon>Microbacterium</taxon>
    </lineage>
</organism>
<dbReference type="SUPFAM" id="SSF53597">
    <property type="entry name" value="Dihydrofolate reductase-like"/>
    <property type="match status" value="1"/>
</dbReference>
<dbReference type="Gene3D" id="3.40.430.10">
    <property type="entry name" value="Dihydrofolate Reductase, subunit A"/>
    <property type="match status" value="1"/>
</dbReference>
<feature type="domain" description="Bacterial bifunctional deaminase-reductase C-terminal" evidence="1">
    <location>
        <begin position="4"/>
        <end position="178"/>
    </location>
</feature>
<dbReference type="Proteomes" id="UP001142325">
    <property type="component" value="Unassembled WGS sequence"/>
</dbReference>
<dbReference type="Pfam" id="PF01872">
    <property type="entry name" value="RibD_C"/>
    <property type="match status" value="1"/>
</dbReference>
<gene>
    <name evidence="2" type="ORF">GCM10017596_24840</name>
</gene>
<dbReference type="EMBL" id="BSET01000002">
    <property type="protein sequence ID" value="GLK02769.1"/>
    <property type="molecule type" value="Genomic_DNA"/>
</dbReference>